<dbReference type="Proteomes" id="UP000475214">
    <property type="component" value="Unassembled WGS sequence"/>
</dbReference>
<organism evidence="7 8">
    <name type="scientific">Phytoactinopolyspora halotolerans</name>
    <dbReference type="NCBI Taxonomy" id="1981512"/>
    <lineage>
        <taxon>Bacteria</taxon>
        <taxon>Bacillati</taxon>
        <taxon>Actinomycetota</taxon>
        <taxon>Actinomycetes</taxon>
        <taxon>Jiangellales</taxon>
        <taxon>Jiangellaceae</taxon>
        <taxon>Phytoactinopolyspora</taxon>
    </lineage>
</organism>
<feature type="transmembrane region" description="Helical" evidence="6">
    <location>
        <begin position="68"/>
        <end position="87"/>
    </location>
</feature>
<dbReference type="InterPro" id="IPR003339">
    <property type="entry name" value="ABC/ECF_trnsptr_transmembrane"/>
</dbReference>
<feature type="transmembrane region" description="Helical" evidence="6">
    <location>
        <begin position="21"/>
        <end position="38"/>
    </location>
</feature>
<comment type="caution">
    <text evidence="7">The sequence shown here is derived from an EMBL/GenBank/DDBJ whole genome shotgun (WGS) entry which is preliminary data.</text>
</comment>
<gene>
    <name evidence="7" type="ORF">G1H10_28460</name>
</gene>
<name>A0A6L9SG58_9ACTN</name>
<comment type="subcellular location">
    <subcellularLocation>
        <location evidence="1">Membrane</location>
        <topology evidence="1">Multi-pass membrane protein</topology>
    </subcellularLocation>
</comment>
<dbReference type="EMBL" id="JAAGOA010000029">
    <property type="protein sequence ID" value="NEE04109.1"/>
    <property type="molecule type" value="Genomic_DNA"/>
</dbReference>
<feature type="transmembrane region" description="Helical" evidence="6">
    <location>
        <begin position="107"/>
        <end position="129"/>
    </location>
</feature>
<dbReference type="RefSeq" id="WP_163744430.1">
    <property type="nucleotide sequence ID" value="NZ_JAAGOA010000029.1"/>
</dbReference>
<evidence type="ECO:0000256" key="2">
    <source>
        <dbReference type="ARBA" id="ARBA00022475"/>
    </source>
</evidence>
<dbReference type="Pfam" id="PF02361">
    <property type="entry name" value="CbiQ"/>
    <property type="match status" value="1"/>
</dbReference>
<sequence>MLAANAVGVRTRGPLAGRNPVAKLGAAFLPAVVLLASVDPVSSGLILATAVLSVPAWGLRWRDVARRGWPLALAVGTIAIGNAVFTGRKGGTVLVDAGPLLLTSESVVAGGTAGMRLAAIAVPGVLAVLTIDPVDLADSLAAHLRVSPRFAYGSLAALRLAPLLATEWEILGRARRARGLQAGGNPVAAVRLFGGRLFALLVGAVRRGSQLAAAMDARGFDSRGPRTCARSTHFTRADTTLLLGSGVLTATAVVLAVATGQWSAVL</sequence>
<dbReference type="PANTHER" id="PTHR34857">
    <property type="entry name" value="SLL0384 PROTEIN"/>
    <property type="match status" value="1"/>
</dbReference>
<evidence type="ECO:0000256" key="1">
    <source>
        <dbReference type="ARBA" id="ARBA00004141"/>
    </source>
</evidence>
<evidence type="ECO:0000256" key="5">
    <source>
        <dbReference type="ARBA" id="ARBA00023136"/>
    </source>
</evidence>
<evidence type="ECO:0000256" key="6">
    <source>
        <dbReference type="SAM" id="Phobius"/>
    </source>
</evidence>
<keyword evidence="2" id="KW-1003">Cell membrane</keyword>
<reference evidence="7 8" key="1">
    <citation type="submission" date="2020-02" db="EMBL/GenBank/DDBJ databases">
        <authorList>
            <person name="Li X.-J."/>
            <person name="Han X.-M."/>
        </authorList>
    </citation>
    <scope>NUCLEOTIDE SEQUENCE [LARGE SCALE GENOMIC DNA]</scope>
    <source>
        <strain evidence="7 8">CCTCC AB 2017055</strain>
    </source>
</reference>
<evidence type="ECO:0000256" key="3">
    <source>
        <dbReference type="ARBA" id="ARBA00022692"/>
    </source>
</evidence>
<dbReference type="CDD" id="cd16914">
    <property type="entry name" value="EcfT"/>
    <property type="match status" value="1"/>
</dbReference>
<keyword evidence="8" id="KW-1185">Reference proteome</keyword>
<keyword evidence="3 6" id="KW-0812">Transmembrane</keyword>
<evidence type="ECO:0000313" key="7">
    <source>
        <dbReference type="EMBL" id="NEE04109.1"/>
    </source>
</evidence>
<dbReference type="PANTHER" id="PTHR34857:SF2">
    <property type="entry name" value="SLL0384 PROTEIN"/>
    <property type="match status" value="1"/>
</dbReference>
<evidence type="ECO:0000256" key="4">
    <source>
        <dbReference type="ARBA" id="ARBA00022989"/>
    </source>
</evidence>
<feature type="transmembrane region" description="Helical" evidence="6">
    <location>
        <begin position="240"/>
        <end position="262"/>
    </location>
</feature>
<accession>A0A6L9SG58</accession>
<evidence type="ECO:0000313" key="8">
    <source>
        <dbReference type="Proteomes" id="UP000475214"/>
    </source>
</evidence>
<keyword evidence="5 6" id="KW-0472">Membrane</keyword>
<dbReference type="AlphaFoldDB" id="A0A6L9SG58"/>
<keyword evidence="4 6" id="KW-1133">Transmembrane helix</keyword>
<dbReference type="InterPro" id="IPR051611">
    <property type="entry name" value="ECF_transporter_component"/>
</dbReference>
<protein>
    <submittedName>
        <fullName evidence="7">Energy-coupling factor transporter transmembrane protein EcfT</fullName>
    </submittedName>
</protein>
<proteinExistence type="predicted"/>
<feature type="transmembrane region" description="Helical" evidence="6">
    <location>
        <begin position="44"/>
        <end position="61"/>
    </location>
</feature>
<dbReference type="GO" id="GO:0005886">
    <property type="term" value="C:plasma membrane"/>
    <property type="evidence" value="ECO:0007669"/>
    <property type="project" value="UniProtKB-ARBA"/>
</dbReference>